<dbReference type="EMBL" id="VJMZ01000001">
    <property type="protein sequence ID" value="TRM11227.1"/>
    <property type="molecule type" value="Genomic_DNA"/>
</dbReference>
<dbReference type="Pfam" id="PF04134">
    <property type="entry name" value="DCC1-like"/>
    <property type="match status" value="1"/>
</dbReference>
<accession>A0A549YHB0</accession>
<dbReference type="PANTHER" id="PTHR33639">
    <property type="entry name" value="THIOL-DISULFIDE OXIDOREDUCTASE DCC"/>
    <property type="match status" value="1"/>
</dbReference>
<dbReference type="AlphaFoldDB" id="A0A549YHB0"/>
<protein>
    <submittedName>
        <fullName evidence="1">DUF393 domain-containing protein</fullName>
    </submittedName>
</protein>
<comment type="caution">
    <text evidence="1">The sequence shown here is derived from an EMBL/GenBank/DDBJ whole genome shotgun (WGS) entry which is preliminary data.</text>
</comment>
<dbReference type="Proteomes" id="UP000319280">
    <property type="component" value="Unassembled WGS sequence"/>
</dbReference>
<dbReference type="RefSeq" id="WP_142790384.1">
    <property type="nucleotide sequence ID" value="NZ_VJMZ01000001.1"/>
</dbReference>
<dbReference type="InterPro" id="IPR052927">
    <property type="entry name" value="DCC_oxidoreductase"/>
</dbReference>
<dbReference type="InterPro" id="IPR007263">
    <property type="entry name" value="DCC1-like"/>
</dbReference>
<evidence type="ECO:0000313" key="1">
    <source>
        <dbReference type="EMBL" id="TRM11227.1"/>
    </source>
</evidence>
<organism evidence="1 2">
    <name type="scientific">Lentibacillus cibarius</name>
    <dbReference type="NCBI Taxonomy" id="2583219"/>
    <lineage>
        <taxon>Bacteria</taxon>
        <taxon>Bacillati</taxon>
        <taxon>Bacillota</taxon>
        <taxon>Bacilli</taxon>
        <taxon>Bacillales</taxon>
        <taxon>Bacillaceae</taxon>
        <taxon>Lentibacillus</taxon>
    </lineage>
</organism>
<gene>
    <name evidence="1" type="ORF">FH966_05610</name>
</gene>
<proteinExistence type="predicted"/>
<reference evidence="1 2" key="1">
    <citation type="submission" date="2019-07" db="EMBL/GenBank/DDBJ databases">
        <title>Genomic analysis of Lentibacillus sp. NKC851-2.</title>
        <authorList>
            <person name="Oh Y.J."/>
        </authorList>
    </citation>
    <scope>NUCLEOTIDE SEQUENCE [LARGE SCALE GENOMIC DNA]</scope>
    <source>
        <strain evidence="1 2">NKC851-2</strain>
    </source>
</reference>
<dbReference type="GO" id="GO:0015035">
    <property type="term" value="F:protein-disulfide reductase activity"/>
    <property type="evidence" value="ECO:0007669"/>
    <property type="project" value="InterPro"/>
</dbReference>
<keyword evidence="2" id="KW-1185">Reference proteome</keyword>
<dbReference type="PANTHER" id="PTHR33639:SF2">
    <property type="entry name" value="DUF393 DOMAIN-CONTAINING PROTEIN"/>
    <property type="match status" value="1"/>
</dbReference>
<sequence length="129" mass="14975">MSHIILFDGACHFCDWSVRFILKRDKKAVYTFASLQSDAGQRILDKYGVPSDVDSLVYVSSNQYYVKSSAALRICKHLKGLWKLCFLLLMVPKPIRDPIYTIVSRNRHKWFGTKESCSLPPPEMRDRFL</sequence>
<name>A0A549YHB0_9BACI</name>
<evidence type="ECO:0000313" key="2">
    <source>
        <dbReference type="Proteomes" id="UP000319280"/>
    </source>
</evidence>